<dbReference type="Pfam" id="PF00930">
    <property type="entry name" value="DPPIV_N"/>
    <property type="match status" value="1"/>
</dbReference>
<organism evidence="7 8">
    <name type="scientific">Glossina palpalis gambiensis</name>
    <dbReference type="NCBI Taxonomy" id="67801"/>
    <lineage>
        <taxon>Eukaryota</taxon>
        <taxon>Metazoa</taxon>
        <taxon>Ecdysozoa</taxon>
        <taxon>Arthropoda</taxon>
        <taxon>Hexapoda</taxon>
        <taxon>Insecta</taxon>
        <taxon>Pterygota</taxon>
        <taxon>Neoptera</taxon>
        <taxon>Endopterygota</taxon>
        <taxon>Diptera</taxon>
        <taxon>Brachycera</taxon>
        <taxon>Muscomorpha</taxon>
        <taxon>Hippoboscoidea</taxon>
        <taxon>Glossinidae</taxon>
        <taxon>Glossina</taxon>
    </lineage>
</organism>
<dbReference type="EMBL" id="JXJN01016550">
    <property type="status" value="NOT_ANNOTATED_CDS"/>
    <property type="molecule type" value="Genomic_DNA"/>
</dbReference>
<dbReference type="GO" id="GO:0005886">
    <property type="term" value="C:plasma membrane"/>
    <property type="evidence" value="ECO:0007669"/>
    <property type="project" value="TreeGrafter"/>
</dbReference>
<dbReference type="Proteomes" id="UP000092460">
    <property type="component" value="Unassembled WGS sequence"/>
</dbReference>
<dbReference type="PANTHER" id="PTHR11731:SF154">
    <property type="entry name" value="VENOM DIPEPTIDYL PEPTIDASE 4-LIKE PROTEIN"/>
    <property type="match status" value="1"/>
</dbReference>
<dbReference type="InterPro" id="IPR029058">
    <property type="entry name" value="AB_hydrolase_fold"/>
</dbReference>
<dbReference type="VEuPathDB" id="VectorBase:GPPI034159"/>
<evidence type="ECO:0000313" key="7">
    <source>
        <dbReference type="EnsemblMetazoa" id="GPPI034159-PA"/>
    </source>
</evidence>
<name>A0A1B0BLT2_9MUSC</name>
<dbReference type="SUPFAM" id="SSF53474">
    <property type="entry name" value="alpha/beta-Hydrolases"/>
    <property type="match status" value="1"/>
</dbReference>
<evidence type="ECO:0000259" key="6">
    <source>
        <dbReference type="Pfam" id="PF00930"/>
    </source>
</evidence>
<keyword evidence="2" id="KW-0325">Glycoprotein</keyword>
<feature type="chain" id="PRO_5008404982" description="Venom dipeptidyl peptidase 4" evidence="4">
    <location>
        <begin position="20"/>
        <end position="757"/>
    </location>
</feature>
<dbReference type="SUPFAM" id="SSF82171">
    <property type="entry name" value="DPP6 N-terminal domain-like"/>
    <property type="match status" value="1"/>
</dbReference>
<evidence type="ECO:0000256" key="2">
    <source>
        <dbReference type="ARBA" id="ARBA00023180"/>
    </source>
</evidence>
<dbReference type="InterPro" id="IPR001375">
    <property type="entry name" value="Peptidase_S9_cat"/>
</dbReference>
<reference evidence="7" key="2">
    <citation type="submission" date="2020-05" db="UniProtKB">
        <authorList>
            <consortium name="EnsemblMetazoa"/>
        </authorList>
    </citation>
    <scope>IDENTIFICATION</scope>
    <source>
        <strain evidence="7">IAEA</strain>
    </source>
</reference>
<dbReference type="InterPro" id="IPR002469">
    <property type="entry name" value="Peptidase_S9B_N"/>
</dbReference>
<dbReference type="PANTHER" id="PTHR11731">
    <property type="entry name" value="PROTEASE FAMILY S9B,C DIPEPTIDYL-PEPTIDASE IV-RELATED"/>
    <property type="match status" value="1"/>
</dbReference>
<feature type="domain" description="Dipeptidylpeptidase IV N-terminal" evidence="6">
    <location>
        <begin position="106"/>
        <end position="460"/>
    </location>
</feature>
<keyword evidence="8" id="KW-1185">Reference proteome</keyword>
<protein>
    <recommendedName>
        <fullName evidence="3">Venom dipeptidyl peptidase 4</fullName>
    </recommendedName>
</protein>
<evidence type="ECO:0000313" key="8">
    <source>
        <dbReference type="Proteomes" id="UP000092460"/>
    </source>
</evidence>
<evidence type="ECO:0000256" key="4">
    <source>
        <dbReference type="SAM" id="SignalP"/>
    </source>
</evidence>
<dbReference type="AlphaFoldDB" id="A0A1B0BLT2"/>
<dbReference type="Gene3D" id="2.140.10.30">
    <property type="entry name" value="Dipeptidylpeptidase IV, N-terminal domain"/>
    <property type="match status" value="1"/>
</dbReference>
<dbReference type="InterPro" id="IPR050278">
    <property type="entry name" value="Serine_Prot_S9B/DPPIV"/>
</dbReference>
<evidence type="ECO:0000256" key="3">
    <source>
        <dbReference type="ARBA" id="ARBA00072929"/>
    </source>
</evidence>
<reference evidence="8" key="1">
    <citation type="submission" date="2015-01" db="EMBL/GenBank/DDBJ databases">
        <authorList>
            <person name="Aksoy S."/>
            <person name="Warren W."/>
            <person name="Wilson R.K."/>
        </authorList>
    </citation>
    <scope>NUCLEOTIDE SEQUENCE [LARGE SCALE GENOMIC DNA]</scope>
    <source>
        <strain evidence="8">IAEA</strain>
    </source>
</reference>
<feature type="signal peptide" evidence="4">
    <location>
        <begin position="1"/>
        <end position="19"/>
    </location>
</feature>
<accession>A0A1B0BLT2</accession>
<dbReference type="EnsemblMetazoa" id="GPPI034159-RA">
    <property type="protein sequence ID" value="GPPI034159-PA"/>
    <property type="gene ID" value="GPPI034159"/>
</dbReference>
<dbReference type="GO" id="GO:0008236">
    <property type="term" value="F:serine-type peptidase activity"/>
    <property type="evidence" value="ECO:0007669"/>
    <property type="project" value="InterPro"/>
</dbReference>
<sequence length="757" mass="86274">MHLLIALLLCCTLWGQVVIVKCGPLQTLSADSGNGEDKKPWDLNEAIFATSKIRSFNGTWISDKEFYYGASDRSLHIYDVVAGTDEIFVPSKILEKYGKGSSAILSPSGTRLLIRFNVEHIFRHSSVARYDIYDLNTGLSTEMHNGKKLQYCIWHPHNDDHLAYVYNNNVFVHRVATGAEIPLTSDGKNGIIYNGIPDWVYEEEVLSNSNALWWSPDGSKLLVGWFNDTDVETYKYFIYGEANDPEDQYPTEVDLKYPKSGTNNPLVAVRLFDISSLAPSMVLITAPIDVVGKDHILQNVKWTNNDKFIVTWLNRRQNIASIQACSAEGVCKEVKRLSEPAGWISMTNLLCLKSGERCLFSHWIDNWYQVWNLNLQNGDNLWTSRGNFTVLNIYGYDEDKDKLYYQATMPYDPSIYHVFSNEDCLTCSLSDSEGDLCRSATASFSKNFTYFMATCAGPNPSYSKIVRTETKNVAADWELNTEFREKLSTKLRPTIKYMNVTLADGSRGIARLSLPPNLDEKKKYPLIVWVYGGPNSVRVTNSFTVGFEAYLTTKRQVIYAQIDGRGTGNKGKALLHSINNHLGEFEVADQIYVTKYLQQELPYVDAENTGIWGWSYGGYLTARTLGNDTHGVYKCGVSVAPVTSWLYYDSIYTERYMGLPTPEDNLQKYMETDVFDNVENFRHHDFLLIHGSADDNVHYQNSLMLAKVLQQHQIIFDEMTYTDENHSIGSFLPHLYQTMDRFWSSCLNLEVFEEYEN</sequence>
<dbReference type="Pfam" id="PF00326">
    <property type="entry name" value="Peptidase_S9"/>
    <property type="match status" value="1"/>
</dbReference>
<keyword evidence="4" id="KW-0732">Signal</keyword>
<dbReference type="Gene3D" id="3.40.50.1820">
    <property type="entry name" value="alpha/beta hydrolase"/>
    <property type="match status" value="1"/>
</dbReference>
<comment type="similarity">
    <text evidence="1">Belongs to the peptidase S9B family. DPPIV subfamily.</text>
</comment>
<dbReference type="GO" id="GO:0006508">
    <property type="term" value="P:proteolysis"/>
    <property type="evidence" value="ECO:0007669"/>
    <property type="project" value="InterPro"/>
</dbReference>
<proteinExistence type="inferred from homology"/>
<dbReference type="STRING" id="67801.A0A1B0BLT2"/>
<evidence type="ECO:0000259" key="5">
    <source>
        <dbReference type="Pfam" id="PF00326"/>
    </source>
</evidence>
<evidence type="ECO:0000256" key="1">
    <source>
        <dbReference type="ARBA" id="ARBA00010036"/>
    </source>
</evidence>
<dbReference type="GO" id="GO:0008239">
    <property type="term" value="F:dipeptidyl-peptidase activity"/>
    <property type="evidence" value="ECO:0007669"/>
    <property type="project" value="TreeGrafter"/>
</dbReference>
<dbReference type="FunFam" id="3.40.50.1820:FF:000003">
    <property type="entry name" value="Dipeptidyl peptidase 4"/>
    <property type="match status" value="1"/>
</dbReference>
<feature type="domain" description="Peptidase S9 prolyl oligopeptidase catalytic" evidence="5">
    <location>
        <begin position="546"/>
        <end position="748"/>
    </location>
</feature>